<comment type="catalytic activity">
    <reaction evidence="7">
        <text>an N-acyl-L-alpha-aminoacyl-tRNA + H2O = an N-acyl-L-amino acid + a tRNA + H(+)</text>
        <dbReference type="Rhea" id="RHEA:54448"/>
        <dbReference type="Rhea" id="RHEA-COMP:10123"/>
        <dbReference type="Rhea" id="RHEA-COMP:13883"/>
        <dbReference type="ChEBI" id="CHEBI:15377"/>
        <dbReference type="ChEBI" id="CHEBI:15378"/>
        <dbReference type="ChEBI" id="CHEBI:59874"/>
        <dbReference type="ChEBI" id="CHEBI:78442"/>
        <dbReference type="ChEBI" id="CHEBI:138191"/>
        <dbReference type="EC" id="3.1.1.29"/>
    </reaction>
</comment>
<gene>
    <name evidence="7 8" type="primary">pth</name>
    <name evidence="8" type="ORF">CPBP_01155</name>
</gene>
<dbReference type="FunFam" id="3.40.50.1470:FF:000001">
    <property type="entry name" value="Peptidyl-tRNA hydrolase"/>
    <property type="match status" value="1"/>
</dbReference>
<dbReference type="GO" id="GO:0006515">
    <property type="term" value="P:protein quality control for misfolded or incompletely synthesized proteins"/>
    <property type="evidence" value="ECO:0007669"/>
    <property type="project" value="UniProtKB-UniRule"/>
</dbReference>
<dbReference type="InterPro" id="IPR001328">
    <property type="entry name" value="Pept_tRNA_hydro"/>
</dbReference>
<dbReference type="KEGG" id="pbal:CPBP_01155"/>
<dbReference type="EMBL" id="CP054719">
    <property type="protein sequence ID" value="QOL20363.1"/>
    <property type="molecule type" value="Genomic_DNA"/>
</dbReference>
<evidence type="ECO:0000256" key="2">
    <source>
        <dbReference type="ARBA" id="ARBA00022555"/>
    </source>
</evidence>
<dbReference type="PANTHER" id="PTHR17224:SF1">
    <property type="entry name" value="PEPTIDYL-TRNA HYDROLASE"/>
    <property type="match status" value="1"/>
</dbReference>
<feature type="site" description="Stabilizes the basic form of H active site to accept a proton" evidence="7">
    <location>
        <position position="92"/>
    </location>
</feature>
<accession>A0A7L9RUR9</accession>
<evidence type="ECO:0000256" key="1">
    <source>
        <dbReference type="ARBA" id="ARBA00013260"/>
    </source>
</evidence>
<feature type="site" description="Discriminates between blocked and unblocked aminoacyl-tRNA" evidence="7">
    <location>
        <position position="9"/>
    </location>
</feature>
<keyword evidence="7" id="KW-0963">Cytoplasm</keyword>
<dbReference type="InterPro" id="IPR018171">
    <property type="entry name" value="Pept_tRNA_hydro_CS"/>
</dbReference>
<dbReference type="AlphaFoldDB" id="A0A7L9RUR9"/>
<organism evidence="8 9">
    <name type="scientific">Candidatus Bodocaedibacter vickermanii</name>
    <dbReference type="NCBI Taxonomy" id="2741701"/>
    <lineage>
        <taxon>Bacteria</taxon>
        <taxon>Pseudomonadati</taxon>
        <taxon>Pseudomonadota</taxon>
        <taxon>Alphaproteobacteria</taxon>
        <taxon>Holosporales</taxon>
        <taxon>Candidatus Paracaedibacteraceae</taxon>
        <taxon>Candidatus Bodocaedibacter</taxon>
    </lineage>
</organism>
<evidence type="ECO:0000256" key="7">
    <source>
        <dbReference type="HAMAP-Rule" id="MF_00083"/>
    </source>
</evidence>
<comment type="subcellular location">
    <subcellularLocation>
        <location evidence="7">Cytoplasm</location>
    </subcellularLocation>
</comment>
<dbReference type="Proteomes" id="UP000594001">
    <property type="component" value="Chromosome"/>
</dbReference>
<name>A0A7L9RUR9_9PROT</name>
<evidence type="ECO:0000256" key="4">
    <source>
        <dbReference type="ARBA" id="ARBA00022884"/>
    </source>
</evidence>
<keyword evidence="2 7" id="KW-0820">tRNA-binding</keyword>
<dbReference type="GO" id="GO:0000049">
    <property type="term" value="F:tRNA binding"/>
    <property type="evidence" value="ECO:0007669"/>
    <property type="project" value="UniProtKB-UniRule"/>
</dbReference>
<dbReference type="GO" id="GO:0072344">
    <property type="term" value="P:rescue of stalled ribosome"/>
    <property type="evidence" value="ECO:0007669"/>
    <property type="project" value="UniProtKB-UniRule"/>
</dbReference>
<dbReference type="NCBIfam" id="TIGR00447">
    <property type="entry name" value="pth"/>
    <property type="match status" value="1"/>
</dbReference>
<dbReference type="PROSITE" id="PS01196">
    <property type="entry name" value="PEPT_TRNA_HYDROL_2"/>
    <property type="match status" value="1"/>
</dbReference>
<dbReference type="EC" id="3.1.1.29" evidence="1 7"/>
<feature type="binding site" evidence="7">
    <location>
        <position position="14"/>
    </location>
    <ligand>
        <name>tRNA</name>
        <dbReference type="ChEBI" id="CHEBI:17843"/>
    </ligand>
</feature>
<evidence type="ECO:0000313" key="8">
    <source>
        <dbReference type="EMBL" id="QOL20363.1"/>
    </source>
</evidence>
<evidence type="ECO:0000313" key="9">
    <source>
        <dbReference type="Proteomes" id="UP000594001"/>
    </source>
</evidence>
<dbReference type="CDD" id="cd00462">
    <property type="entry name" value="PTH"/>
    <property type="match status" value="1"/>
</dbReference>
<dbReference type="Pfam" id="PF01195">
    <property type="entry name" value="Pept_tRNA_hydro"/>
    <property type="match status" value="1"/>
</dbReference>
<feature type="binding site" evidence="7">
    <location>
        <position position="113"/>
    </location>
    <ligand>
        <name>tRNA</name>
        <dbReference type="ChEBI" id="CHEBI:17843"/>
    </ligand>
</feature>
<dbReference type="HAMAP" id="MF_00083">
    <property type="entry name" value="Pept_tRNA_hydro_bact"/>
    <property type="match status" value="1"/>
</dbReference>
<dbReference type="SUPFAM" id="SSF53178">
    <property type="entry name" value="Peptidyl-tRNA hydrolase-like"/>
    <property type="match status" value="1"/>
</dbReference>
<dbReference type="InterPro" id="IPR036416">
    <property type="entry name" value="Pept_tRNA_hydro_sf"/>
</dbReference>
<feature type="binding site" evidence="7">
    <location>
        <position position="67"/>
    </location>
    <ligand>
        <name>tRNA</name>
        <dbReference type="ChEBI" id="CHEBI:17843"/>
    </ligand>
</feature>
<evidence type="ECO:0000256" key="5">
    <source>
        <dbReference type="ARBA" id="ARBA00038063"/>
    </source>
</evidence>
<dbReference type="PANTHER" id="PTHR17224">
    <property type="entry name" value="PEPTIDYL-TRNA HYDROLASE"/>
    <property type="match status" value="1"/>
</dbReference>
<keyword evidence="3 7" id="KW-0378">Hydrolase</keyword>
<comment type="similarity">
    <text evidence="5 7">Belongs to the PTH family.</text>
</comment>
<comment type="subunit">
    <text evidence="7">Monomer.</text>
</comment>
<evidence type="ECO:0000256" key="3">
    <source>
        <dbReference type="ARBA" id="ARBA00022801"/>
    </source>
</evidence>
<dbReference type="Gene3D" id="3.40.50.1470">
    <property type="entry name" value="Peptidyl-tRNA hydrolase"/>
    <property type="match status" value="1"/>
</dbReference>
<dbReference type="GO" id="GO:0004045">
    <property type="term" value="F:peptidyl-tRNA hydrolase activity"/>
    <property type="evidence" value="ECO:0007669"/>
    <property type="project" value="UniProtKB-UniRule"/>
</dbReference>
<comment type="function">
    <text evidence="7">Catalyzes the release of premature peptidyl moieties from peptidyl-tRNA molecules trapped in stalled 50S ribosomal subunits, and thus maintains levels of free tRNAs and 50S ribosomes.</text>
</comment>
<keyword evidence="4 7" id="KW-0694">RNA-binding</keyword>
<proteinExistence type="inferred from homology"/>
<sequence length="189" mass="21223">MYLIVGLGNPGTEYRFHRHNVGFLMVDILHQTYGTGDFQKNKWQGLMAEGSINGHKVLFLKPQTYMNLSGPAVSGPANFYKIPLDKIIVIHDELDISPADIRVKKGGGNGGHNGLKSIDAHLSKDYWRLRIGIGHPGVKDMVSGYVLSNLPQKELPLYDELFFQIRENFGSLFEKDTITPTNFLHSIKK</sequence>
<feature type="active site" description="Proton acceptor" evidence="7">
    <location>
        <position position="19"/>
    </location>
</feature>
<reference evidence="8 9" key="1">
    <citation type="submission" date="2020-06" db="EMBL/GenBank/DDBJ databases">
        <title>The endosymbiont of the kinetoplastid Bodo saltans is a Paracaedibacter-like alpha-proteobacterium possessing a putative toxin-antitoxin system.</title>
        <authorList>
            <person name="Midha S."/>
            <person name="Rigden D.J."/>
            <person name="Siozios S."/>
            <person name="Hurst G.D.D."/>
            <person name="Jackson A.P."/>
        </authorList>
    </citation>
    <scope>NUCLEOTIDE SEQUENCE [LARGE SCALE GENOMIC DNA]</scope>
    <source>
        <strain evidence="8">Lake Konstanz</strain>
    </source>
</reference>
<dbReference type="GO" id="GO:0005737">
    <property type="term" value="C:cytoplasm"/>
    <property type="evidence" value="ECO:0007669"/>
    <property type="project" value="UniProtKB-SubCell"/>
</dbReference>
<keyword evidence="9" id="KW-1185">Reference proteome</keyword>
<comment type="function">
    <text evidence="7">Hydrolyzes ribosome-free peptidyl-tRNAs (with 1 or more amino acids incorporated), which drop off the ribosome during protein synthesis, or as a result of ribosome stalling.</text>
</comment>
<feature type="binding site" evidence="7">
    <location>
        <position position="65"/>
    </location>
    <ligand>
        <name>tRNA</name>
        <dbReference type="ChEBI" id="CHEBI:17843"/>
    </ligand>
</feature>
<evidence type="ECO:0000256" key="6">
    <source>
        <dbReference type="ARBA" id="ARBA00050038"/>
    </source>
</evidence>
<protein>
    <recommendedName>
        <fullName evidence="6 7">Peptidyl-tRNA hydrolase</fullName>
        <shortName evidence="7">Pth</shortName>
        <ecNumber evidence="1 7">3.1.1.29</ecNumber>
    </recommendedName>
</protein>